<evidence type="ECO:0000259" key="1">
    <source>
        <dbReference type="PROSITE" id="PS50927"/>
    </source>
</evidence>
<dbReference type="Pfam" id="PF18962">
    <property type="entry name" value="Por_Secre_tail"/>
    <property type="match status" value="1"/>
</dbReference>
<dbReference type="Gene3D" id="2.120.10.30">
    <property type="entry name" value="TolB, C-terminal domain"/>
    <property type="match status" value="2"/>
</dbReference>
<dbReference type="InterPro" id="IPR026444">
    <property type="entry name" value="Secre_tail"/>
</dbReference>
<evidence type="ECO:0000313" key="3">
    <source>
        <dbReference type="Proteomes" id="UP000192276"/>
    </source>
</evidence>
<dbReference type="STRING" id="550983.A4R26_20400"/>
<dbReference type="SUPFAM" id="SSF101898">
    <property type="entry name" value="NHL repeat"/>
    <property type="match status" value="1"/>
</dbReference>
<dbReference type="Proteomes" id="UP000192276">
    <property type="component" value="Unassembled WGS sequence"/>
</dbReference>
<dbReference type="PROSITE" id="PS50927">
    <property type="entry name" value="BULB_LECTIN"/>
    <property type="match status" value="1"/>
</dbReference>
<dbReference type="NCBIfam" id="TIGR02608">
    <property type="entry name" value="delta_60_rpt"/>
    <property type="match status" value="4"/>
</dbReference>
<keyword evidence="3" id="KW-1185">Reference proteome</keyword>
<dbReference type="InterPro" id="IPR013431">
    <property type="entry name" value="Delta_60_rpt"/>
</dbReference>
<dbReference type="InterPro" id="IPR010620">
    <property type="entry name" value="SBBP_repeat"/>
</dbReference>
<feature type="domain" description="Bulb-type lectin" evidence="1">
    <location>
        <begin position="167"/>
        <end position="311"/>
    </location>
</feature>
<sequence>MISTGVPNEKPALPPYDAFLRLIKPKILVMRKMVLMRSWHLCSFLFLSIVASAQVTEEWVARYNNSGNLEDEAADIAVDAAGNVYVTGSSAGVGTSRDYATVKYNSAGVQLWVARYNGTGNSFDDARKIAIDANGNVYVTGSSAGAGTEDDYATIKYNSMGVLQWVSRYNGPGNSIDAAQSLAVDADGNVYVTGSSFGAGANADYATIKYNSEGAEQWVARYNGPANGTDRAGSLTLGNDGSVYVTGSSTGIGTNLDYATIKYNAAGSVLWVSRYNGAGNDRDVANSVTADNEGDVYVTGTIISGFDASGDPFPFELLDWATIKYNSVGAVQWVSIHDEGGDDFAVSVKLDNTGNVIVTGSISNSPPRLEEPDLDYGTIKYNASTGAEIWVAKYGPPPGEDFNEWSATDQAIDSDGNVYVTGQTGEQEYGTVKFSSNGVLQWAVAYKNGINQAAFGIAVDASGNVYVTGRSDPEGCIGCYDYATVKYNQVQTACGKNGDKILVCHKGKKTLCINSSDVAEHFGHGDELGACATTIASAANARMEELVAGIDEIPARFRVSVIPNPAITTARILYELPADGRVSIQLFDVLGREIKTVVDAGKQAGFHNEEFNVSALPQGMYYYRIMVKTAKAVWSQTGKIIH</sequence>
<accession>A0A1V9FPL9</accession>
<dbReference type="InterPro" id="IPR052918">
    <property type="entry name" value="Motility_Chemotaxis_Reg"/>
</dbReference>
<proteinExistence type="predicted"/>
<dbReference type="EMBL" id="LWBP01000156">
    <property type="protein sequence ID" value="OQP60319.1"/>
    <property type="molecule type" value="Genomic_DNA"/>
</dbReference>
<dbReference type="InterPro" id="IPR011042">
    <property type="entry name" value="6-blade_b-propeller_TolB-like"/>
</dbReference>
<protein>
    <recommendedName>
        <fullName evidence="1">Bulb-type lectin domain-containing protein</fullName>
    </recommendedName>
</protein>
<dbReference type="AlphaFoldDB" id="A0A1V9FPL9"/>
<reference evidence="3" key="1">
    <citation type="submission" date="2016-04" db="EMBL/GenBank/DDBJ databases">
        <authorList>
            <person name="Chen L."/>
            <person name="Zhuang W."/>
            <person name="Wang G."/>
        </authorList>
    </citation>
    <scope>NUCLEOTIDE SEQUENCE [LARGE SCALE GENOMIC DNA]</scope>
    <source>
        <strain evidence="3">208</strain>
    </source>
</reference>
<dbReference type="InterPro" id="IPR001480">
    <property type="entry name" value="Bulb-type_lectin_dom"/>
</dbReference>
<comment type="caution">
    <text evidence="2">The sequence shown here is derived from an EMBL/GenBank/DDBJ whole genome shotgun (WGS) entry which is preliminary data.</text>
</comment>
<dbReference type="PANTHER" id="PTHR35580:SF1">
    <property type="entry name" value="PHYTASE-LIKE DOMAIN-CONTAINING PROTEIN"/>
    <property type="match status" value="1"/>
</dbReference>
<organism evidence="2 3">
    <name type="scientific">Niastella populi</name>
    <dbReference type="NCBI Taxonomy" id="550983"/>
    <lineage>
        <taxon>Bacteria</taxon>
        <taxon>Pseudomonadati</taxon>
        <taxon>Bacteroidota</taxon>
        <taxon>Chitinophagia</taxon>
        <taxon>Chitinophagales</taxon>
        <taxon>Chitinophagaceae</taxon>
        <taxon>Niastella</taxon>
    </lineage>
</organism>
<dbReference type="Pfam" id="PF06739">
    <property type="entry name" value="SBBP"/>
    <property type="match status" value="4"/>
</dbReference>
<name>A0A1V9FPL9_9BACT</name>
<dbReference type="NCBIfam" id="TIGR04183">
    <property type="entry name" value="Por_Secre_tail"/>
    <property type="match status" value="1"/>
</dbReference>
<gene>
    <name evidence="2" type="ORF">A4R26_20400</name>
</gene>
<dbReference type="PANTHER" id="PTHR35580">
    <property type="entry name" value="CELL SURFACE GLYCOPROTEIN (S-LAYER PROTEIN)-LIKE PROTEIN"/>
    <property type="match status" value="1"/>
</dbReference>
<evidence type="ECO:0000313" key="2">
    <source>
        <dbReference type="EMBL" id="OQP60319.1"/>
    </source>
</evidence>